<dbReference type="InterPro" id="IPR017896">
    <property type="entry name" value="4Fe4S_Fe-S-bd"/>
</dbReference>
<proteinExistence type="inferred from homology"/>
<feature type="domain" description="4Fe-4S His(Cys)3-ligated-type" evidence="16">
    <location>
        <begin position="81"/>
        <end position="120"/>
    </location>
</feature>
<dbReference type="GO" id="GO:0051539">
    <property type="term" value="F:4 iron, 4 sulfur cluster binding"/>
    <property type="evidence" value="ECO:0007669"/>
    <property type="project" value="UniProtKB-KW"/>
</dbReference>
<dbReference type="AlphaFoldDB" id="A0A098R0A0"/>
<evidence type="ECO:0000256" key="6">
    <source>
        <dbReference type="ARBA" id="ARBA00022723"/>
    </source>
</evidence>
<evidence type="ECO:0000256" key="10">
    <source>
        <dbReference type="ARBA" id="ARBA00023014"/>
    </source>
</evidence>
<keyword evidence="4" id="KW-0004">4Fe-4S</keyword>
<dbReference type="STRING" id="1480694.DC28_04185"/>
<keyword evidence="6" id="KW-0479">Metal-binding</keyword>
<dbReference type="CDD" id="cd00207">
    <property type="entry name" value="fer2"/>
    <property type="match status" value="1"/>
</dbReference>
<organism evidence="17 18">
    <name type="scientific">Spirochaeta lutea</name>
    <dbReference type="NCBI Taxonomy" id="1480694"/>
    <lineage>
        <taxon>Bacteria</taxon>
        <taxon>Pseudomonadati</taxon>
        <taxon>Spirochaetota</taxon>
        <taxon>Spirochaetia</taxon>
        <taxon>Spirochaetales</taxon>
        <taxon>Spirochaetaceae</taxon>
        <taxon>Spirochaeta</taxon>
    </lineage>
</organism>
<feature type="domain" description="4Fe-4S ferredoxin-type" evidence="15">
    <location>
        <begin position="183"/>
        <end position="212"/>
    </location>
</feature>
<keyword evidence="5" id="KW-0001">2Fe-2S</keyword>
<dbReference type="InterPro" id="IPR036010">
    <property type="entry name" value="2Fe-2S_ferredoxin-like_sf"/>
</dbReference>
<dbReference type="InterPro" id="IPR019574">
    <property type="entry name" value="NADH_UbQ_OxRdtase_Gsu_4Fe4S-bd"/>
</dbReference>
<dbReference type="InterPro" id="IPR013352">
    <property type="entry name" value="Fe_hydrogenase_subset"/>
</dbReference>
<dbReference type="PROSITE" id="PS51085">
    <property type="entry name" value="2FE2S_FER_2"/>
    <property type="match status" value="1"/>
</dbReference>
<dbReference type="Proteomes" id="UP000029692">
    <property type="component" value="Unassembled WGS sequence"/>
</dbReference>
<feature type="domain" description="4Fe-4S ferredoxin-type" evidence="15">
    <location>
        <begin position="140"/>
        <end position="159"/>
    </location>
</feature>
<dbReference type="InterPro" id="IPR036991">
    <property type="entry name" value="Fe_hydrogenase_ssu_sf"/>
</dbReference>
<evidence type="ECO:0000313" key="18">
    <source>
        <dbReference type="Proteomes" id="UP000029692"/>
    </source>
</evidence>
<dbReference type="InterPro" id="IPR003149">
    <property type="entry name" value="Fe_hydrogenase_ssu"/>
</dbReference>
<gene>
    <name evidence="17" type="ORF">DC28_04185</name>
</gene>
<dbReference type="SMART" id="SM00902">
    <property type="entry name" value="Fe_hyd_SSU"/>
    <property type="match status" value="1"/>
</dbReference>
<comment type="cofactor">
    <cofactor evidence="1">
        <name>[4Fe-4S] cluster</name>
        <dbReference type="ChEBI" id="CHEBI:49883"/>
    </cofactor>
</comment>
<dbReference type="GO" id="GO:0008901">
    <property type="term" value="F:ferredoxin hydrogenase activity"/>
    <property type="evidence" value="ECO:0007669"/>
    <property type="project" value="InterPro"/>
</dbReference>
<dbReference type="Pfam" id="PF02906">
    <property type="entry name" value="Fe_hyd_lg_C"/>
    <property type="match status" value="1"/>
</dbReference>
<dbReference type="InterPro" id="IPR017900">
    <property type="entry name" value="4Fe4S_Fe_S_CS"/>
</dbReference>
<evidence type="ECO:0000259" key="15">
    <source>
        <dbReference type="PROSITE" id="PS51379"/>
    </source>
</evidence>
<keyword evidence="11" id="KW-0520">NAD</keyword>
<dbReference type="InterPro" id="IPR050340">
    <property type="entry name" value="Cytosolic_Fe-S_CAF"/>
</dbReference>
<dbReference type="Pfam" id="PF13237">
    <property type="entry name" value="Fer4_10"/>
    <property type="match status" value="1"/>
</dbReference>
<dbReference type="InterPro" id="IPR009016">
    <property type="entry name" value="Fe_hydrogenase"/>
</dbReference>
<dbReference type="eggNOG" id="COG3383">
    <property type="taxonomic scope" value="Bacteria"/>
</dbReference>
<dbReference type="PROSITE" id="PS51839">
    <property type="entry name" value="4FE4S_HC3"/>
    <property type="match status" value="1"/>
</dbReference>
<dbReference type="SMART" id="SM00929">
    <property type="entry name" value="NADH-G_4Fe-4S_3"/>
    <property type="match status" value="1"/>
</dbReference>
<name>A0A098R0A0_9SPIO</name>
<dbReference type="Gene3D" id="3.10.20.740">
    <property type="match status" value="1"/>
</dbReference>
<dbReference type="NCBIfam" id="TIGR02512">
    <property type="entry name" value="FeFe_hydrog_A"/>
    <property type="match status" value="1"/>
</dbReference>
<dbReference type="NCBIfam" id="NF040763">
    <property type="entry name" value="FeFe_hydrog_A6"/>
    <property type="match status" value="1"/>
</dbReference>
<accession>A0A098R0A0</accession>
<dbReference type="Pfam" id="PF02256">
    <property type="entry name" value="Fe_hyd_SSU"/>
    <property type="match status" value="1"/>
</dbReference>
<dbReference type="GO" id="GO:0016020">
    <property type="term" value="C:membrane"/>
    <property type="evidence" value="ECO:0007669"/>
    <property type="project" value="UniProtKB-SubCell"/>
</dbReference>
<comment type="caution">
    <text evidence="17">The sequence shown here is derived from an EMBL/GenBank/DDBJ whole genome shotgun (WGS) entry which is preliminary data.</text>
</comment>
<keyword evidence="9" id="KW-0408">Iron</keyword>
<dbReference type="PROSITE" id="PS51379">
    <property type="entry name" value="4FE4S_FER_2"/>
    <property type="match status" value="2"/>
</dbReference>
<dbReference type="SUPFAM" id="SSF53920">
    <property type="entry name" value="Fe-only hydrogenase"/>
    <property type="match status" value="1"/>
</dbReference>
<evidence type="ECO:0000256" key="9">
    <source>
        <dbReference type="ARBA" id="ARBA00023004"/>
    </source>
</evidence>
<evidence type="ECO:0000256" key="11">
    <source>
        <dbReference type="ARBA" id="ARBA00023027"/>
    </source>
</evidence>
<dbReference type="eggNOG" id="COG4624">
    <property type="taxonomic scope" value="Bacteria"/>
</dbReference>
<dbReference type="GO" id="GO:0051537">
    <property type="term" value="F:2 iron, 2 sulfur cluster binding"/>
    <property type="evidence" value="ECO:0007669"/>
    <property type="project" value="UniProtKB-KW"/>
</dbReference>
<keyword evidence="7" id="KW-0677">Repeat</keyword>
<evidence type="ECO:0000256" key="3">
    <source>
        <dbReference type="ARBA" id="ARBA00005404"/>
    </source>
</evidence>
<dbReference type="Gene3D" id="4.10.260.20">
    <property type="entry name" value="Iron hydrogenase, small subunit"/>
    <property type="match status" value="1"/>
</dbReference>
<keyword evidence="12" id="KW-0472">Membrane</keyword>
<evidence type="ECO:0000256" key="12">
    <source>
        <dbReference type="ARBA" id="ARBA00023136"/>
    </source>
</evidence>
<evidence type="ECO:0000259" key="16">
    <source>
        <dbReference type="PROSITE" id="PS51839"/>
    </source>
</evidence>
<dbReference type="Gene3D" id="3.40.50.1780">
    <property type="match status" value="1"/>
</dbReference>
<feature type="domain" description="2Fe-2S ferredoxin-type" evidence="14">
    <location>
        <begin position="3"/>
        <end position="81"/>
    </location>
</feature>
<dbReference type="OrthoDB" id="9805142at2"/>
<dbReference type="EMBL" id="JNUP01000031">
    <property type="protein sequence ID" value="KGE73334.1"/>
    <property type="molecule type" value="Genomic_DNA"/>
</dbReference>
<dbReference type="InterPro" id="IPR001041">
    <property type="entry name" value="2Fe-2S_ferredoxin-type"/>
</dbReference>
<sequence length="583" mass="64328">MAKQITVKINGNELTVDQGTSILAAAEKMGVKIPVLCYHPDLPAWAACGICVVKIEGSPKLVRACATPIMEGQNVITHDPEIVEVRRSVVELILSNHPDDCLYCPRNGNCELQRLAAEFGIREQPYEKDVRQLPVDDSTPSIVLDPEKCVLCGRCAKVCQGMQDVWALEFIGRGDQTRIAGAGDIELADTPCIKCGQCSAHCPVGAIYEKDDTKKVWNALQDPKKHVVVQIAPAVRVALGEAFGLEPGTIVTGKIYAALRRLGFDAIFDTNFAADLTIMEEATEFVHRFTKGEELPLITSCCPSWVDYLEKYFGDMIPHFSTAKSPQMMMASMIKTYYAQKKGIDPKDIFSISIMPCTSKKYEITRDEHMFSTGQQDLDVSITTREFSRMIKQAGIDFLNLSDEEPDNPLGMYSGAGTIFGATGGVMEAALRTAYNMVTGEELGTVEFEQVRGLEGIKAAEIDIKGTKVKVAVAHQMGNIETVLKQIQAAQKAGEEVPFHFIEVMACRGGCIAGGGQPYGATDERRKKRIAGIYKDDEGQKIRCSHQNPYIKALYDEFLEKPGSHKAHELLHTKYVDRPIYQR</sequence>
<comment type="similarity">
    <text evidence="3">Belongs to the complex I 75 kDa subunit family.</text>
</comment>
<evidence type="ECO:0000256" key="13">
    <source>
        <dbReference type="ARBA" id="ARBA00034078"/>
    </source>
</evidence>
<dbReference type="GO" id="GO:0005506">
    <property type="term" value="F:iron ion binding"/>
    <property type="evidence" value="ECO:0007669"/>
    <property type="project" value="InterPro"/>
</dbReference>
<dbReference type="PROSITE" id="PS00198">
    <property type="entry name" value="4FE4S_FER_1"/>
    <property type="match status" value="1"/>
</dbReference>
<dbReference type="PANTHER" id="PTHR11615">
    <property type="entry name" value="NITRATE, FORMATE, IRON DEHYDROGENASE"/>
    <property type="match status" value="1"/>
</dbReference>
<dbReference type="Pfam" id="PF10588">
    <property type="entry name" value="NADH-G_4Fe-4S_3"/>
    <property type="match status" value="1"/>
</dbReference>
<evidence type="ECO:0000256" key="1">
    <source>
        <dbReference type="ARBA" id="ARBA00001966"/>
    </source>
</evidence>
<comment type="subcellular location">
    <subcellularLocation>
        <location evidence="2">Membrane</location>
    </subcellularLocation>
</comment>
<dbReference type="RefSeq" id="WP_037546235.1">
    <property type="nucleotide sequence ID" value="NZ_JNUP01000031.1"/>
</dbReference>
<dbReference type="SUPFAM" id="SSF54292">
    <property type="entry name" value="2Fe-2S ferredoxin-like"/>
    <property type="match status" value="1"/>
</dbReference>
<evidence type="ECO:0000259" key="14">
    <source>
        <dbReference type="PROSITE" id="PS51085"/>
    </source>
</evidence>
<evidence type="ECO:0000256" key="2">
    <source>
        <dbReference type="ARBA" id="ARBA00004370"/>
    </source>
</evidence>
<keyword evidence="8" id="KW-1278">Translocase</keyword>
<dbReference type="SUPFAM" id="SSF54862">
    <property type="entry name" value="4Fe-4S ferredoxins"/>
    <property type="match status" value="1"/>
</dbReference>
<dbReference type="InterPro" id="IPR004108">
    <property type="entry name" value="Fe_hydrogenase_lsu_C"/>
</dbReference>
<evidence type="ECO:0000313" key="17">
    <source>
        <dbReference type="EMBL" id="KGE73334.1"/>
    </source>
</evidence>
<dbReference type="Gene3D" id="3.40.950.10">
    <property type="entry name" value="Fe-only Hydrogenase (Larger Subunit), Chain L, domain 3"/>
    <property type="match status" value="1"/>
</dbReference>
<dbReference type="Pfam" id="PF13510">
    <property type="entry name" value="Fer2_4"/>
    <property type="match status" value="1"/>
</dbReference>
<reference evidence="17 18" key="1">
    <citation type="submission" date="2014-05" db="EMBL/GenBank/DDBJ databases">
        <title>De novo Genome Sequence of Spirocheata sp.</title>
        <authorList>
            <person name="Shivani Y."/>
            <person name="Subhash Y."/>
            <person name="Tushar L."/>
            <person name="Sasikala C."/>
            <person name="Ramana C.V."/>
        </authorList>
    </citation>
    <scope>NUCLEOTIDE SEQUENCE [LARGE SCALE GENOMIC DNA]</scope>
    <source>
        <strain evidence="17 18">JC230</strain>
    </source>
</reference>
<protein>
    <submittedName>
        <fullName evidence="17">Ferredoxin</fullName>
    </submittedName>
</protein>
<evidence type="ECO:0000256" key="5">
    <source>
        <dbReference type="ARBA" id="ARBA00022714"/>
    </source>
</evidence>
<evidence type="ECO:0000256" key="4">
    <source>
        <dbReference type="ARBA" id="ARBA00022485"/>
    </source>
</evidence>
<keyword evidence="10" id="KW-0411">Iron-sulfur</keyword>
<dbReference type="InterPro" id="IPR049830">
    <property type="entry name" value="HndD"/>
</dbReference>
<dbReference type="Gene3D" id="3.30.70.20">
    <property type="match status" value="1"/>
</dbReference>
<evidence type="ECO:0000256" key="7">
    <source>
        <dbReference type="ARBA" id="ARBA00022737"/>
    </source>
</evidence>
<keyword evidence="18" id="KW-1185">Reference proteome</keyword>
<comment type="cofactor">
    <cofactor evidence="13">
        <name>[2Fe-2S] cluster</name>
        <dbReference type="ChEBI" id="CHEBI:190135"/>
    </cofactor>
</comment>
<dbReference type="FunFam" id="3.30.70.20:FF:000035">
    <property type="entry name" value="Iron hydrogenase 1"/>
    <property type="match status" value="1"/>
</dbReference>
<dbReference type="FunFam" id="3.10.20.740:FF:000004">
    <property type="entry name" value="NADH-quinone oxidoreductase"/>
    <property type="match status" value="1"/>
</dbReference>
<evidence type="ECO:0000256" key="8">
    <source>
        <dbReference type="ARBA" id="ARBA00022967"/>
    </source>
</evidence>